<feature type="non-terminal residue" evidence="1">
    <location>
        <position position="126"/>
    </location>
</feature>
<protein>
    <submittedName>
        <fullName evidence="1">Uncharacterized protein</fullName>
    </submittedName>
</protein>
<evidence type="ECO:0000313" key="2">
    <source>
        <dbReference type="Proteomes" id="UP000237000"/>
    </source>
</evidence>
<dbReference type="Proteomes" id="UP000237000">
    <property type="component" value="Unassembled WGS sequence"/>
</dbReference>
<dbReference type="EMBL" id="JXTC01000955">
    <property type="protein sequence ID" value="PON34177.1"/>
    <property type="molecule type" value="Genomic_DNA"/>
</dbReference>
<organism evidence="1 2">
    <name type="scientific">Trema orientale</name>
    <name type="common">Charcoal tree</name>
    <name type="synonym">Celtis orientalis</name>
    <dbReference type="NCBI Taxonomy" id="63057"/>
    <lineage>
        <taxon>Eukaryota</taxon>
        <taxon>Viridiplantae</taxon>
        <taxon>Streptophyta</taxon>
        <taxon>Embryophyta</taxon>
        <taxon>Tracheophyta</taxon>
        <taxon>Spermatophyta</taxon>
        <taxon>Magnoliopsida</taxon>
        <taxon>eudicotyledons</taxon>
        <taxon>Gunneridae</taxon>
        <taxon>Pentapetalae</taxon>
        <taxon>rosids</taxon>
        <taxon>fabids</taxon>
        <taxon>Rosales</taxon>
        <taxon>Cannabaceae</taxon>
        <taxon>Trema</taxon>
    </lineage>
</organism>
<name>A0A2P5ACC0_TREOI</name>
<dbReference type="InParanoid" id="A0A2P5ACC0"/>
<accession>A0A2P5ACC0</accession>
<evidence type="ECO:0000313" key="1">
    <source>
        <dbReference type="EMBL" id="PON34177.1"/>
    </source>
</evidence>
<dbReference type="OrthoDB" id="10447183at2759"/>
<keyword evidence="2" id="KW-1185">Reference proteome</keyword>
<proteinExistence type="predicted"/>
<dbReference type="AlphaFoldDB" id="A0A2P5ACC0"/>
<reference evidence="2" key="1">
    <citation type="submission" date="2016-06" db="EMBL/GenBank/DDBJ databases">
        <title>Parallel loss of symbiosis genes in relatives of nitrogen-fixing non-legume Parasponia.</title>
        <authorList>
            <person name="Van Velzen R."/>
            <person name="Holmer R."/>
            <person name="Bu F."/>
            <person name="Rutten L."/>
            <person name="Van Zeijl A."/>
            <person name="Liu W."/>
            <person name="Santuari L."/>
            <person name="Cao Q."/>
            <person name="Sharma T."/>
            <person name="Shen D."/>
            <person name="Roswanjaya Y."/>
            <person name="Wardhani T."/>
            <person name="Kalhor M.S."/>
            <person name="Jansen J."/>
            <person name="Van den Hoogen J."/>
            <person name="Gungor B."/>
            <person name="Hartog M."/>
            <person name="Hontelez J."/>
            <person name="Verver J."/>
            <person name="Yang W.-C."/>
            <person name="Schijlen E."/>
            <person name="Repin R."/>
            <person name="Schilthuizen M."/>
            <person name="Schranz E."/>
            <person name="Heidstra R."/>
            <person name="Miyata K."/>
            <person name="Fedorova E."/>
            <person name="Kohlen W."/>
            <person name="Bisseling T."/>
            <person name="Smit S."/>
            <person name="Geurts R."/>
        </authorList>
    </citation>
    <scope>NUCLEOTIDE SEQUENCE [LARGE SCALE GENOMIC DNA]</scope>
    <source>
        <strain evidence="2">cv. RG33-2</strain>
    </source>
</reference>
<sequence length="126" mass="14473">MACHAFYFRKRNKESNFLLPKISITIISPKEILLSLKGSSQRAESKEGENSSASKKYQLCSMNYGSNETKYSNHARVSLQKKDLFFRQVYFRKRNKALLVSGREVTKDECDWLEESQTMSGGESDS</sequence>
<gene>
    <name evidence="1" type="ORF">TorRG33x02_353810</name>
</gene>
<comment type="caution">
    <text evidence="1">The sequence shown here is derived from an EMBL/GenBank/DDBJ whole genome shotgun (WGS) entry which is preliminary data.</text>
</comment>